<evidence type="ECO:0000256" key="3">
    <source>
        <dbReference type="ARBA" id="ARBA00023239"/>
    </source>
</evidence>
<dbReference type="CDD" id="cd14485">
    <property type="entry name" value="mltA_like_LT_A"/>
    <property type="match status" value="1"/>
</dbReference>
<dbReference type="PROSITE" id="PS51257">
    <property type="entry name" value="PROKAR_LIPOPROTEIN"/>
    <property type="match status" value="1"/>
</dbReference>
<keyword evidence="3" id="KW-0456">Lyase</keyword>
<dbReference type="Gene3D" id="2.40.240.50">
    <property type="entry name" value="Barwin-like endoglucanases"/>
    <property type="match status" value="1"/>
</dbReference>
<dbReference type="Pfam" id="PF03562">
    <property type="entry name" value="MltA"/>
    <property type="match status" value="1"/>
</dbReference>
<evidence type="ECO:0000313" key="7">
    <source>
        <dbReference type="EMBL" id="GBC62961.1"/>
    </source>
</evidence>
<comment type="catalytic activity">
    <reaction evidence="1">
        <text>Exolytic cleavage of the (1-&gt;4)-beta-glycosidic linkage between N-acetylmuramic acid (MurNAc) and N-acetylglucosamine (GlcNAc) residues in peptidoglycan, from either the reducing or the non-reducing ends of the peptidoglycan chains, with concomitant formation of a 1,6-anhydrobond in the MurNAc residue.</text>
        <dbReference type="EC" id="4.2.2.n1"/>
    </reaction>
</comment>
<evidence type="ECO:0000256" key="5">
    <source>
        <dbReference type="ARBA" id="ARBA00030918"/>
    </source>
</evidence>
<evidence type="ECO:0000256" key="1">
    <source>
        <dbReference type="ARBA" id="ARBA00001420"/>
    </source>
</evidence>
<dbReference type="OrthoDB" id="9783686at2"/>
<dbReference type="InterPro" id="IPR026044">
    <property type="entry name" value="MltA"/>
</dbReference>
<dbReference type="SMART" id="SM00925">
    <property type="entry name" value="MltA"/>
    <property type="match status" value="1"/>
</dbReference>
<keyword evidence="4" id="KW-0961">Cell wall biogenesis/degradation</keyword>
<reference evidence="8" key="1">
    <citation type="submission" date="2017-11" db="EMBL/GenBank/DDBJ databases">
        <authorList>
            <person name="Watanabe M."/>
            <person name="Kojima H."/>
        </authorList>
    </citation>
    <scope>NUCLEOTIDE SEQUENCE [LARGE SCALE GENOMIC DNA]</scope>
    <source>
        <strain evidence="8">Tokyo 01</strain>
    </source>
</reference>
<dbReference type="RefSeq" id="WP_124330087.1">
    <property type="nucleotide sequence ID" value="NZ_BEXT01000001.1"/>
</dbReference>
<dbReference type="GO" id="GO:0008933">
    <property type="term" value="F:peptidoglycan lytic transglycosylase activity"/>
    <property type="evidence" value="ECO:0007669"/>
    <property type="project" value="TreeGrafter"/>
</dbReference>
<dbReference type="Pfam" id="PF06725">
    <property type="entry name" value="3D"/>
    <property type="match status" value="1"/>
</dbReference>
<protein>
    <recommendedName>
        <fullName evidence="2">peptidoglycan lytic exotransglycosylase</fullName>
        <ecNumber evidence="2">4.2.2.n1</ecNumber>
    </recommendedName>
    <alternativeName>
        <fullName evidence="5">Murein hydrolase A</fullName>
    </alternativeName>
</protein>
<dbReference type="GO" id="GO:0071555">
    <property type="term" value="P:cell wall organization"/>
    <property type="evidence" value="ECO:0007669"/>
    <property type="project" value="UniProtKB-KW"/>
</dbReference>
<dbReference type="GO" id="GO:0019867">
    <property type="term" value="C:outer membrane"/>
    <property type="evidence" value="ECO:0007669"/>
    <property type="project" value="InterPro"/>
</dbReference>
<proteinExistence type="predicted"/>
<dbReference type="GO" id="GO:0009253">
    <property type="term" value="P:peptidoglycan catabolic process"/>
    <property type="evidence" value="ECO:0007669"/>
    <property type="project" value="TreeGrafter"/>
</dbReference>
<dbReference type="EC" id="4.2.2.n1" evidence="2"/>
<name>A0A401G176_9BACT</name>
<reference evidence="8" key="2">
    <citation type="submission" date="2019-01" db="EMBL/GenBank/DDBJ databases">
        <title>Genome sequence of Desulfonema ishimotonii strain Tokyo 01.</title>
        <authorList>
            <person name="Fukui M."/>
        </authorList>
    </citation>
    <scope>NUCLEOTIDE SEQUENCE [LARGE SCALE GENOMIC DNA]</scope>
    <source>
        <strain evidence="8">Tokyo 01</strain>
    </source>
</reference>
<dbReference type="GO" id="GO:0009254">
    <property type="term" value="P:peptidoglycan turnover"/>
    <property type="evidence" value="ECO:0007669"/>
    <property type="project" value="InterPro"/>
</dbReference>
<evidence type="ECO:0000313" key="8">
    <source>
        <dbReference type="Proteomes" id="UP000288096"/>
    </source>
</evidence>
<dbReference type="Gene3D" id="2.40.40.10">
    <property type="entry name" value="RlpA-like domain"/>
    <property type="match status" value="1"/>
</dbReference>
<dbReference type="GO" id="GO:0004553">
    <property type="term" value="F:hydrolase activity, hydrolyzing O-glycosyl compounds"/>
    <property type="evidence" value="ECO:0007669"/>
    <property type="project" value="InterPro"/>
</dbReference>
<comment type="caution">
    <text evidence="7">The sequence shown here is derived from an EMBL/GenBank/DDBJ whole genome shotgun (WGS) entry which is preliminary data.</text>
</comment>
<dbReference type="AlphaFoldDB" id="A0A401G176"/>
<evidence type="ECO:0000256" key="2">
    <source>
        <dbReference type="ARBA" id="ARBA00012587"/>
    </source>
</evidence>
<dbReference type="PIRSF" id="PIRSF019422">
    <property type="entry name" value="MltA"/>
    <property type="match status" value="1"/>
</dbReference>
<organism evidence="7 8">
    <name type="scientific">Desulfonema ishimotonii</name>
    <dbReference type="NCBI Taxonomy" id="45657"/>
    <lineage>
        <taxon>Bacteria</taxon>
        <taxon>Pseudomonadati</taxon>
        <taxon>Thermodesulfobacteriota</taxon>
        <taxon>Desulfobacteria</taxon>
        <taxon>Desulfobacterales</taxon>
        <taxon>Desulfococcaceae</taxon>
        <taxon>Desulfonema</taxon>
    </lineage>
</organism>
<gene>
    <name evidence="7" type="ORF">DENIS_3947</name>
</gene>
<sequence>MRQYLFLILMCGICGVFMAGCAGPVKTGLIRLHPSDYPVFRDDMDYSGLGESIRQSLTWLRRVPPDREFEFGADRFTASHMIRSLELFQGFIKNTPSPKALRGFILDNYQVYKSSGETETGQVLFTGYYEPLLSGSRQQTDEYRYPVYGPPDDLSVVDLTPFSAKLKGMRIIGRVEGKTFVPYYERREIEQAQALAGKAEELAWVGDPVALFFLQVQGSGRIIFADGTSVNVHYHSKNGRPYRSIGKLLIDENRIPRSLMSMQKIREYLAEHPEDRDRVLNYNPSYVFFSVEADGPFGALNVRLTPGRSIAVDRSIFPLSALAFIRTQKPLADEKSGQIASWTPFSRFVMSQDTGGAIKGPGRADIFWGNGPYAELAAGHLKHRGDLYVLVLKLPAGDI</sequence>
<dbReference type="SUPFAM" id="SSF50685">
    <property type="entry name" value="Barwin-like endoglucanases"/>
    <property type="match status" value="1"/>
</dbReference>
<evidence type="ECO:0000259" key="6">
    <source>
        <dbReference type="SMART" id="SM00925"/>
    </source>
</evidence>
<dbReference type="EMBL" id="BEXT01000001">
    <property type="protein sequence ID" value="GBC62961.1"/>
    <property type="molecule type" value="Genomic_DNA"/>
</dbReference>
<feature type="domain" description="Lytic transglycosylase MltA" evidence="6">
    <location>
        <begin position="132"/>
        <end position="290"/>
    </location>
</feature>
<dbReference type="InterPro" id="IPR010611">
    <property type="entry name" value="3D_dom"/>
</dbReference>
<dbReference type="PANTHER" id="PTHR30124">
    <property type="entry name" value="MEMBRANE-BOUND LYTIC MUREIN TRANSGLYCOSYLASE A"/>
    <property type="match status" value="1"/>
</dbReference>
<dbReference type="Proteomes" id="UP000288096">
    <property type="component" value="Unassembled WGS sequence"/>
</dbReference>
<dbReference type="CDD" id="cd14668">
    <property type="entry name" value="mlta_B"/>
    <property type="match status" value="1"/>
</dbReference>
<accession>A0A401G176</accession>
<dbReference type="InterPro" id="IPR005300">
    <property type="entry name" value="MltA_B"/>
</dbReference>
<keyword evidence="8" id="KW-1185">Reference proteome</keyword>
<dbReference type="PANTHER" id="PTHR30124:SF0">
    <property type="entry name" value="MEMBRANE-BOUND LYTIC MUREIN TRANSGLYCOSYLASE A"/>
    <property type="match status" value="1"/>
</dbReference>
<evidence type="ECO:0000256" key="4">
    <source>
        <dbReference type="ARBA" id="ARBA00023316"/>
    </source>
</evidence>
<dbReference type="InterPro" id="IPR036908">
    <property type="entry name" value="RlpA-like_sf"/>
</dbReference>